<dbReference type="InterPro" id="IPR006140">
    <property type="entry name" value="D-isomer_DH_NAD-bd"/>
</dbReference>
<reference evidence="8" key="1">
    <citation type="journal article" date="2019" name="Genome Announc.">
        <title>Draft Genome Sequence of Pseudoalteromonas piscicida Strain 36Y ROTHPW, an Hypersaline Seawater Isolate from the South Coast of Sonora, Mexico.</title>
        <authorList>
            <person name="Sanchez-Diaz R."/>
            <person name="Molina-Garza Z.J."/>
            <person name="Cruz-Suarez L.E."/>
            <person name="Selvin J."/>
            <person name="Kiran G.S."/>
            <person name="Ibarra-Gamez J.C."/>
            <person name="Gomez-Gil B."/>
            <person name="Galaviz-Silva L."/>
        </authorList>
    </citation>
    <scope>NUCLEOTIDE SEQUENCE [LARGE SCALE GENOMIC DNA]</scope>
    <source>
        <strain evidence="8">36Y_RITHPW</strain>
    </source>
</reference>
<dbReference type="PANTHER" id="PTHR43761:SF1">
    <property type="entry name" value="D-ISOMER SPECIFIC 2-HYDROXYACID DEHYDROGENASE CATALYTIC DOMAIN-CONTAINING PROTEIN-RELATED"/>
    <property type="match status" value="1"/>
</dbReference>
<accession>A0A2A5JRD3</accession>
<dbReference type="OrthoDB" id="9805416at2"/>
<dbReference type="RefSeq" id="WP_099641770.1">
    <property type="nucleotide sequence ID" value="NZ_NKHF01000041.1"/>
</dbReference>
<dbReference type="InterPro" id="IPR036291">
    <property type="entry name" value="NAD(P)-bd_dom_sf"/>
</dbReference>
<evidence type="ECO:0000313" key="7">
    <source>
        <dbReference type="EMBL" id="PCK31978.1"/>
    </source>
</evidence>
<sequence>MQIVVLDAKTLAGTDLSPIAKLGALTSYDTTSSEDVLSRSKDADVIITNKVKLNADIIASLPHLKLICVAATGVNNIDLAAAKAHQVAVANVAGYSTPSVVQHTFTMLGNLMTNIHRYQQDCRAGLWQQSDMFCRLDYNIAEISGKNFVIVGHGTLGEAVAKVAQAFGAHVMIAERKGASTVRSGRVAFEDALRAADIVSIHCPQTPETTDLIDANAFALLPDHAYLVNTARGGIVNEQALVAALGNNQIAGAAVDVLTQEPANASNPLIQYQGENLLLTPHTAWASKEAIVRLIAEIATNIDSFVMGIARNRVV</sequence>
<comment type="caution">
    <text evidence="7">The sequence shown here is derived from an EMBL/GenBank/DDBJ whole genome shotgun (WGS) entry which is preliminary data.</text>
</comment>
<dbReference type="InterPro" id="IPR050418">
    <property type="entry name" value="D-iso_2-hydroxyacid_DH_PdxB"/>
</dbReference>
<dbReference type="Pfam" id="PF00389">
    <property type="entry name" value="2-Hacid_dh"/>
    <property type="match status" value="1"/>
</dbReference>
<evidence type="ECO:0000256" key="1">
    <source>
        <dbReference type="ARBA" id="ARBA00005854"/>
    </source>
</evidence>
<protein>
    <submittedName>
        <fullName evidence="7">Glycerate dehydrogenase</fullName>
        <ecNumber evidence="7">1.1.1.29</ecNumber>
    </submittedName>
</protein>
<dbReference type="CDD" id="cd12162">
    <property type="entry name" value="2-Hacid_dh_4"/>
    <property type="match status" value="1"/>
</dbReference>
<evidence type="ECO:0000256" key="4">
    <source>
        <dbReference type="RuleBase" id="RU003719"/>
    </source>
</evidence>
<dbReference type="GO" id="GO:0008465">
    <property type="term" value="F:hydroxypyruvate reductase (NADH) activity"/>
    <property type="evidence" value="ECO:0007669"/>
    <property type="project" value="UniProtKB-EC"/>
</dbReference>
<dbReference type="Pfam" id="PF02826">
    <property type="entry name" value="2-Hacid_dh_C"/>
    <property type="match status" value="1"/>
</dbReference>
<dbReference type="InterPro" id="IPR006139">
    <property type="entry name" value="D-isomer_2_OHA_DH_cat_dom"/>
</dbReference>
<keyword evidence="2 4" id="KW-0560">Oxidoreductase</keyword>
<dbReference type="EMBL" id="NKHF01000041">
    <property type="protein sequence ID" value="PCK31978.1"/>
    <property type="molecule type" value="Genomic_DNA"/>
</dbReference>
<evidence type="ECO:0000256" key="2">
    <source>
        <dbReference type="ARBA" id="ARBA00023002"/>
    </source>
</evidence>
<evidence type="ECO:0000256" key="3">
    <source>
        <dbReference type="ARBA" id="ARBA00023027"/>
    </source>
</evidence>
<feature type="domain" description="D-isomer specific 2-hydroxyacid dehydrogenase catalytic" evidence="5">
    <location>
        <begin position="20"/>
        <end position="314"/>
    </location>
</feature>
<evidence type="ECO:0000259" key="6">
    <source>
        <dbReference type="Pfam" id="PF02826"/>
    </source>
</evidence>
<keyword evidence="8" id="KW-1185">Reference proteome</keyword>
<dbReference type="PROSITE" id="PS00670">
    <property type="entry name" value="D_2_HYDROXYACID_DH_2"/>
    <property type="match status" value="1"/>
</dbReference>
<evidence type="ECO:0000259" key="5">
    <source>
        <dbReference type="Pfam" id="PF00389"/>
    </source>
</evidence>
<dbReference type="Proteomes" id="UP000228621">
    <property type="component" value="Unassembled WGS sequence"/>
</dbReference>
<dbReference type="InterPro" id="IPR029753">
    <property type="entry name" value="D-isomer_DH_CS"/>
</dbReference>
<dbReference type="SUPFAM" id="SSF52283">
    <property type="entry name" value="Formate/glycerate dehydrogenase catalytic domain-like"/>
    <property type="match status" value="1"/>
</dbReference>
<name>A0A2A5JRD3_PSEO7</name>
<dbReference type="Gene3D" id="3.40.50.720">
    <property type="entry name" value="NAD(P)-binding Rossmann-like Domain"/>
    <property type="match status" value="2"/>
</dbReference>
<evidence type="ECO:0000313" key="8">
    <source>
        <dbReference type="Proteomes" id="UP000228621"/>
    </source>
</evidence>
<organism evidence="7 8">
    <name type="scientific">Pseudoalteromonas piscicida</name>
    <dbReference type="NCBI Taxonomy" id="43662"/>
    <lineage>
        <taxon>Bacteria</taxon>
        <taxon>Pseudomonadati</taxon>
        <taxon>Pseudomonadota</taxon>
        <taxon>Gammaproteobacteria</taxon>
        <taxon>Alteromonadales</taxon>
        <taxon>Pseudoalteromonadaceae</taxon>
        <taxon>Pseudoalteromonas</taxon>
    </lineage>
</organism>
<dbReference type="GO" id="GO:0051287">
    <property type="term" value="F:NAD binding"/>
    <property type="evidence" value="ECO:0007669"/>
    <property type="project" value="InterPro"/>
</dbReference>
<proteinExistence type="inferred from homology"/>
<dbReference type="SUPFAM" id="SSF51735">
    <property type="entry name" value="NAD(P)-binding Rossmann-fold domains"/>
    <property type="match status" value="1"/>
</dbReference>
<dbReference type="EC" id="1.1.1.29" evidence="7"/>
<dbReference type="PANTHER" id="PTHR43761">
    <property type="entry name" value="D-ISOMER SPECIFIC 2-HYDROXYACID DEHYDROGENASE FAMILY PROTEIN (AFU_ORTHOLOGUE AFUA_1G13630)"/>
    <property type="match status" value="1"/>
</dbReference>
<dbReference type="AlphaFoldDB" id="A0A2A5JRD3"/>
<feature type="domain" description="D-isomer specific 2-hydroxyacid dehydrogenase NAD-binding" evidence="6">
    <location>
        <begin position="106"/>
        <end position="284"/>
    </location>
</feature>
<comment type="similarity">
    <text evidence="1 4">Belongs to the D-isomer specific 2-hydroxyacid dehydrogenase family.</text>
</comment>
<gene>
    <name evidence="7" type="ORF">CEX98_09130</name>
</gene>
<keyword evidence="3" id="KW-0520">NAD</keyword>